<dbReference type="SUPFAM" id="SSF51126">
    <property type="entry name" value="Pectin lyase-like"/>
    <property type="match status" value="7"/>
</dbReference>
<evidence type="ECO:0000256" key="1">
    <source>
        <dbReference type="ARBA" id="ARBA00016512"/>
    </source>
</evidence>
<organism evidence="3 4">
    <name type="scientific">Botrimarina hoheduenensis</name>
    <dbReference type="NCBI Taxonomy" id="2528000"/>
    <lineage>
        <taxon>Bacteria</taxon>
        <taxon>Pseudomonadati</taxon>
        <taxon>Planctomycetota</taxon>
        <taxon>Planctomycetia</taxon>
        <taxon>Pirellulales</taxon>
        <taxon>Lacipirellulaceae</taxon>
        <taxon>Botrimarina</taxon>
    </lineage>
</organism>
<proteinExistence type="predicted"/>
<feature type="compositionally biased region" description="Acidic residues" evidence="2">
    <location>
        <begin position="2476"/>
        <end position="2487"/>
    </location>
</feature>
<dbReference type="InterPro" id="IPR059226">
    <property type="entry name" value="Choice_anch_Q_dom"/>
</dbReference>
<protein>
    <recommendedName>
        <fullName evidence="1">Probable pectate lyase C</fullName>
    </recommendedName>
</protein>
<dbReference type="PANTHER" id="PTHR11319:SF35">
    <property type="entry name" value="OUTER MEMBRANE PROTEIN PMPC-RELATED"/>
    <property type="match status" value="1"/>
</dbReference>
<sequence length="2494" mass="248841">MSRTTRRQWLSVGANRRERRATASGRRPQRRRLRLEPLEDRRVLATFVVDLATDQDNGNTAAGDVSLREAIVLANTTPGPDTIEFAAGLSGQTLLLSGSSLPVTEALVIDGSALAERPTIDAQSISRVLDIGAGAGDVTLRNVALVNGRAADATSSAEAGGSGGAVRSLSTGTLLLDGVSINGSRAGDGYNVPYVPYTYGDGSDGGSGGAVFSVGNVVITGSTISGNRAGDGGEADSFYYGAGGVGGDGGGVFATGDVTITSSSITGNTAGNGGADPDEYGPTSGGDGGGVFAGGTVVVTDSTISGNAAGDGGNGPYAGDGGSGGAINASGLLTVTRSTVADNRAGDGGSRPEVLAGVAIGDGGDGGGLVARAGLTMTDSTVSGNRSGHGGEADGANTSGSGGDGGGLHVAGALDITQSTISGNATGDGATLRNYSSGYAYSYTNTAGGGGRGGGVFATSVGIIRQSTITGNSVGDGGAFYGTYGYAGPRGDGAGAAFTQLSAAGTIEGTIIAGNNIDAGEKNLLASDIFGEFNLIGPGDLPTPPPGSFNFPFTLTSNDPQIGPLKNNGGPTRTHSPLRGSPAIDAGDFELVAPPTPLDQRGAGFPRLRGGVIDIGAVESAGFLVNDLGDADDGDAGNGVTTLREAINLANATSGFAIIRFDDALLGETITLGSELQITDSVEIDSRRTAAGVVTIDAAGSGRVFNIDDPTTTNESFDVVLDDLIVTGGQTTGDNELVVGVGFETTHSGGAIRFMSSGTLSLQETIVTQSGTTGRNADGGGVFSATGTVELLGGAITGNSTLGDGADGGGVYSGGDFVIGGEGGLVENNSTAGVSADGGGVFSLTGKVTLGSALLRNNTTTGDDSFGGGTFSYSGDITAIGSLITGNRTTGDGSWGGGVFSELGRVEIRDSTVSGNSTAGGGAYGGAIRTSFGDIVITGSTVSGNTTTGAGASGGAIHTTAGSVQIVGSTIAENSVQGSGAVGGGVVMLGSGFSSIDSAESLAVSNTVVAKNTAGGASSDVEIATGFSTSVLYSLIGNAEGLTLGVGSVGGTTATPLDPRLGPLEDNGGPFLTHRPLIGSPLVDAGNPATFATGGDQRGDRFPRVTDGDGDLAERIDIGAVEAIGLVNPSFEAGGGSLAPWQLVNSGAATTTRADSGVASAGLANNGQGFSVLLQNVPINGGETLLFSTQYLVASSQPRDPAAVGEIKVEFYDAAGGFFQGPNFLGEVVAPTFDASTPTDTWFYAELLAAAPAEAVEARVVVTYVGSDPGAVFYDSLALREALVVDSVADVSIADDGQTTLREAITLANTLPGRDAIAFAPNLSGQTIALAGSEISITDSLLIAGDTVEAPVTIDAQQQSRVFSINDGDGAATIDVAITDLTLTGGATNNQSGGAINTLENLTIERSVITGNQTSGFGFGGGVFAGGIGTLTVRDSTISGNTAYSGGALINYTTGGGSVVIESSTLSGNEEFGYTGGAIFNQSVLTITNSTITDNIGDVGGIFSRFNDVVNLSNNIIAGNRRTDGTPTNLANTGTLTGVQRFNVIGPGGAMLMIDGVDGNQLGVADPLLGPLQPNGGPTPTHAPLAGSPAIDAGDPAVLAEPGVFDQRGEPFDRVEFGRIDVGAVEVQDPRPSQGLVVSTIDDASDGDFAVGELSLREAVEIANLAPGPDTITFDPNVFATTQTIALGSELLVTGDTTITGPGALLLVLDGQDATRVLHTNDGDDGVRKSVSISGLTITRGRTTFIDGQVEPGRGGGLRNTEDLDLTDVVISASTGSDGAGLWSRFGTLDILDSQITGAVAGNKGGALYLRDADVTIRNSVVASGQANRGGAAFTTGVNLTLEDSTLLGNSASQGSGLLREGGALFLQGQTTIARSTITGGFAGRSGGAIFNRSGSLTLESSTINGGLADRGGALYNHAAATAVIQSSTLSGNNASNGGAIYNNGALSLANSTVTDGGATTFGNAAGIANGQPGATATLRDTIVSGNDDPMGPSNLRGVDFTGDYNLVGTGDAIVGVGNVASDSPGLAALGNNGGPTQTHDFLPLSPALDAGSFRLLDDYTFNRFGVDYNFVDIFSAAQNTPSVVAGQARLDVGSGTGAHIWDGGETLSAVGQFVSIDIGFNYPTTSSGSFGSSTAGLGLFSTATGGLIDEIRLNTSIASPGAFVFATFDGDSSLVGTPTGLMTIVAEVTAASAGSLDLQYTLFGDGIADVVRTETLSVSEIYFGPVAFNVEAHGAVHDNLTFGLVGDVPEFDQRGDGFSRLGFGGSGQYLDIGAYEAQTAPVALLNPGDFNGDGFVDNSDLNLLLANWGASTVPPAWVNGFDTFVDNGELNALLANWGFGLSTSFATSGVASAAAVPTPEQPVTVTKAAAAESQAISDAAFATLASDSSLTIDGPKSSSSAEAAKEPASNRSRATFRSAVTRLSDQRKDTTSRRETLSSQTHRAALLLLVGSTPAGDIQERFADSPAPSLGAEDFREDDGVDDETLDSVFSEF</sequence>
<reference evidence="3 4" key="1">
    <citation type="submission" date="2019-02" db="EMBL/GenBank/DDBJ databases">
        <title>Deep-cultivation of Planctomycetes and their phenomic and genomic characterization uncovers novel biology.</title>
        <authorList>
            <person name="Wiegand S."/>
            <person name="Jogler M."/>
            <person name="Boedeker C."/>
            <person name="Pinto D."/>
            <person name="Vollmers J."/>
            <person name="Rivas-Marin E."/>
            <person name="Kohn T."/>
            <person name="Peeters S.H."/>
            <person name="Heuer A."/>
            <person name="Rast P."/>
            <person name="Oberbeckmann S."/>
            <person name="Bunk B."/>
            <person name="Jeske O."/>
            <person name="Meyerdierks A."/>
            <person name="Storesund J.E."/>
            <person name="Kallscheuer N."/>
            <person name="Luecker S."/>
            <person name="Lage O.M."/>
            <person name="Pohl T."/>
            <person name="Merkel B.J."/>
            <person name="Hornburger P."/>
            <person name="Mueller R.-W."/>
            <person name="Bruemmer F."/>
            <person name="Labrenz M."/>
            <person name="Spormann A.M."/>
            <person name="Op Den Camp H."/>
            <person name="Overmann J."/>
            <person name="Amann R."/>
            <person name="Jetten M.S.M."/>
            <person name="Mascher T."/>
            <person name="Medema M.H."/>
            <person name="Devos D.P."/>
            <person name="Kaster A.-K."/>
            <person name="Ovreas L."/>
            <person name="Rohde M."/>
            <person name="Galperin M.Y."/>
            <person name="Jogler C."/>
        </authorList>
    </citation>
    <scope>NUCLEOTIDE SEQUENCE [LARGE SCALE GENOMIC DNA]</scope>
    <source>
        <strain evidence="3 4">Pla111</strain>
    </source>
</reference>
<feature type="region of interest" description="Disordered" evidence="2">
    <location>
        <begin position="2421"/>
        <end position="2440"/>
    </location>
</feature>
<evidence type="ECO:0000313" key="4">
    <source>
        <dbReference type="Proteomes" id="UP000318995"/>
    </source>
</evidence>
<accession>A0A5C5WCJ2</accession>
<dbReference type="InterPro" id="IPR006626">
    <property type="entry name" value="PbH1"/>
</dbReference>
<dbReference type="Gene3D" id="2.60.120.260">
    <property type="entry name" value="Galactose-binding domain-like"/>
    <property type="match status" value="1"/>
</dbReference>
<feature type="region of interest" description="Disordered" evidence="2">
    <location>
        <begin position="380"/>
        <end position="404"/>
    </location>
</feature>
<feature type="region of interest" description="Disordered" evidence="2">
    <location>
        <begin position="2393"/>
        <end position="2414"/>
    </location>
</feature>
<feature type="compositionally biased region" description="Basic and acidic residues" evidence="2">
    <location>
        <begin position="2425"/>
        <end position="2437"/>
    </location>
</feature>
<dbReference type="NCBIfam" id="NF041518">
    <property type="entry name" value="choice_anch_Q"/>
    <property type="match status" value="4"/>
</dbReference>
<dbReference type="PROSITE" id="PS00018">
    <property type="entry name" value="EF_HAND_1"/>
    <property type="match status" value="1"/>
</dbReference>
<dbReference type="PANTHER" id="PTHR11319">
    <property type="entry name" value="G PROTEIN-COUPLED RECEPTOR-RELATED"/>
    <property type="match status" value="1"/>
</dbReference>
<dbReference type="OrthoDB" id="292920at2"/>
<dbReference type="Gene3D" id="2.160.20.10">
    <property type="entry name" value="Single-stranded right-handed beta-helix, Pectin lyase-like"/>
    <property type="match status" value="2"/>
</dbReference>
<feature type="region of interest" description="Disordered" evidence="2">
    <location>
        <begin position="265"/>
        <end position="292"/>
    </location>
</feature>
<dbReference type="SMART" id="SM00710">
    <property type="entry name" value="PbH1"/>
    <property type="match status" value="15"/>
</dbReference>
<feature type="compositionally biased region" description="Low complexity" evidence="2">
    <location>
        <begin position="2396"/>
        <end position="2410"/>
    </location>
</feature>
<keyword evidence="4" id="KW-1185">Reference proteome</keyword>
<dbReference type="InterPro" id="IPR012334">
    <property type="entry name" value="Pectin_lyas_fold"/>
</dbReference>
<dbReference type="Proteomes" id="UP000318995">
    <property type="component" value="Unassembled WGS sequence"/>
</dbReference>
<gene>
    <name evidence="3" type="ORF">Pla111_01560</name>
</gene>
<name>A0A5C5WCJ2_9BACT</name>
<evidence type="ECO:0000256" key="2">
    <source>
        <dbReference type="SAM" id="MobiDB-lite"/>
    </source>
</evidence>
<dbReference type="InterPro" id="IPR011050">
    <property type="entry name" value="Pectin_lyase_fold/virulence"/>
</dbReference>
<feature type="region of interest" description="Disordered" evidence="2">
    <location>
        <begin position="1"/>
        <end position="28"/>
    </location>
</feature>
<feature type="compositionally biased region" description="Gly residues" evidence="2">
    <location>
        <begin position="283"/>
        <end position="292"/>
    </location>
</feature>
<comment type="caution">
    <text evidence="3">The sequence shown here is derived from an EMBL/GenBank/DDBJ whole genome shotgun (WGS) entry which is preliminary data.</text>
</comment>
<feature type="region of interest" description="Disordered" evidence="2">
    <location>
        <begin position="2458"/>
        <end position="2494"/>
    </location>
</feature>
<dbReference type="RefSeq" id="WP_146570426.1">
    <property type="nucleotide sequence ID" value="NZ_SJPH01000001.1"/>
</dbReference>
<dbReference type="InterPro" id="IPR018247">
    <property type="entry name" value="EF_Hand_1_Ca_BS"/>
</dbReference>
<dbReference type="EMBL" id="SJPH01000001">
    <property type="protein sequence ID" value="TWT48390.1"/>
    <property type="molecule type" value="Genomic_DNA"/>
</dbReference>
<evidence type="ECO:0000313" key="3">
    <source>
        <dbReference type="EMBL" id="TWT48390.1"/>
    </source>
</evidence>